<dbReference type="PANTHER" id="PTHR47505">
    <property type="entry name" value="DNA UTILIZATION PROTEIN YHGH"/>
    <property type="match status" value="1"/>
</dbReference>
<keyword evidence="5" id="KW-1185">Reference proteome</keyword>
<comment type="caution">
    <text evidence="4">The sequence shown here is derived from an EMBL/GenBank/DDBJ whole genome shotgun (WGS) entry which is preliminary data.</text>
</comment>
<dbReference type="InterPro" id="IPR000836">
    <property type="entry name" value="PRTase_dom"/>
</dbReference>
<evidence type="ECO:0000259" key="3">
    <source>
        <dbReference type="Pfam" id="PF18912"/>
    </source>
</evidence>
<dbReference type="SUPFAM" id="SSF53271">
    <property type="entry name" value="PRTase-like"/>
    <property type="match status" value="1"/>
</dbReference>
<evidence type="ECO:0000313" key="4">
    <source>
        <dbReference type="EMBL" id="MBY8336055.1"/>
    </source>
</evidence>
<gene>
    <name evidence="4" type="ORF">KYN89_03255</name>
</gene>
<dbReference type="InterPro" id="IPR044005">
    <property type="entry name" value="DZR_2"/>
</dbReference>
<dbReference type="CDD" id="cd06223">
    <property type="entry name" value="PRTases_typeI"/>
    <property type="match status" value="1"/>
</dbReference>
<reference evidence="4 5" key="1">
    <citation type="submission" date="2021-07" db="EMBL/GenBank/DDBJ databases">
        <title>Alteriqipengyuania abyssalis NZ-12B nov, sp.nov isolated from deep sea sponge in pacific ocean.</title>
        <authorList>
            <person name="Tareen S."/>
            <person name="Wink J."/>
        </authorList>
    </citation>
    <scope>NUCLEOTIDE SEQUENCE [LARGE SCALE GENOMIC DNA]</scope>
    <source>
        <strain evidence="4 5">NZ-12B</strain>
    </source>
</reference>
<evidence type="ECO:0000313" key="5">
    <source>
        <dbReference type="Proteomes" id="UP000759298"/>
    </source>
</evidence>
<dbReference type="InterPro" id="IPR029057">
    <property type="entry name" value="PRTase-like"/>
</dbReference>
<name>A0ABS7PCW1_9SPHN</name>
<dbReference type="PANTHER" id="PTHR47505:SF1">
    <property type="entry name" value="DNA UTILIZATION PROTEIN YHGH"/>
    <property type="match status" value="1"/>
</dbReference>
<dbReference type="Pfam" id="PF00156">
    <property type="entry name" value="Pribosyltran"/>
    <property type="match status" value="1"/>
</dbReference>
<dbReference type="EMBL" id="JAHWXP010000001">
    <property type="protein sequence ID" value="MBY8336055.1"/>
    <property type="molecule type" value="Genomic_DNA"/>
</dbReference>
<dbReference type="RefSeq" id="WP_222823776.1">
    <property type="nucleotide sequence ID" value="NZ_JAHWXP010000001.1"/>
</dbReference>
<proteinExistence type="inferred from homology"/>
<accession>A0ABS7PCW1</accession>
<protein>
    <submittedName>
        <fullName evidence="4">ComF family protein</fullName>
    </submittedName>
</protein>
<dbReference type="Pfam" id="PF18912">
    <property type="entry name" value="DZR_2"/>
    <property type="match status" value="1"/>
</dbReference>
<dbReference type="Gene3D" id="3.40.50.2020">
    <property type="match status" value="1"/>
</dbReference>
<feature type="domain" description="Double zinc ribbon" evidence="3">
    <location>
        <begin position="13"/>
        <end position="71"/>
    </location>
</feature>
<organism evidence="4 5">
    <name type="scientific">Alteriqipengyuania abyssalis</name>
    <dbReference type="NCBI Taxonomy" id="2860200"/>
    <lineage>
        <taxon>Bacteria</taxon>
        <taxon>Pseudomonadati</taxon>
        <taxon>Pseudomonadota</taxon>
        <taxon>Alphaproteobacteria</taxon>
        <taxon>Sphingomonadales</taxon>
        <taxon>Erythrobacteraceae</taxon>
        <taxon>Alteriqipengyuania</taxon>
    </lineage>
</organism>
<sequence length="255" mass="26876">MASNILPSAFRPLVDFVYPPRCPLCGEGIAAGPGLCAACWEGFDFPGEPACSLCQTPLSQGASDSVCRHCLAHPPRHAGIAAAALYNEPARQLVLRFKHGGRIGLAALMGRLMASRLADIPGDSLLIPVPLHRTRLWQRGYNQSALLARTIAKHSGHAVRVDALQRIRATPKLGGLGRVSRAEALRGAICVRAGRREDIEGRHVILIDDVLTSGATSTACTAALLEAGAKSVRIACFARVVEDETPGTEAIPGAA</sequence>
<dbReference type="Proteomes" id="UP000759298">
    <property type="component" value="Unassembled WGS sequence"/>
</dbReference>
<feature type="domain" description="Phosphoribosyltransferase" evidence="2">
    <location>
        <begin position="195"/>
        <end position="241"/>
    </location>
</feature>
<dbReference type="InterPro" id="IPR051910">
    <property type="entry name" value="ComF/GntX_DNA_util-trans"/>
</dbReference>
<evidence type="ECO:0000256" key="1">
    <source>
        <dbReference type="ARBA" id="ARBA00008007"/>
    </source>
</evidence>
<evidence type="ECO:0000259" key="2">
    <source>
        <dbReference type="Pfam" id="PF00156"/>
    </source>
</evidence>
<comment type="similarity">
    <text evidence="1">Belongs to the ComF/GntX family.</text>
</comment>